<keyword evidence="3" id="KW-1185">Reference proteome</keyword>
<evidence type="ECO:0000256" key="1">
    <source>
        <dbReference type="SAM" id="SignalP"/>
    </source>
</evidence>
<evidence type="ECO:0000313" key="2">
    <source>
        <dbReference type="EMBL" id="ORE85016.1"/>
    </source>
</evidence>
<name>A0A1Y1S9V6_9GAMM</name>
<proteinExistence type="predicted"/>
<comment type="caution">
    <text evidence="2">The sequence shown here is derived from an EMBL/GenBank/DDBJ whole genome shotgun (WGS) entry which is preliminary data.</text>
</comment>
<dbReference type="AlphaFoldDB" id="A0A1Y1S9V6"/>
<dbReference type="Proteomes" id="UP000192342">
    <property type="component" value="Unassembled WGS sequence"/>
</dbReference>
<dbReference type="EMBL" id="AQQV01000006">
    <property type="protein sequence ID" value="ORE85016.1"/>
    <property type="molecule type" value="Genomic_DNA"/>
</dbReference>
<sequence>MRPCNVKQVLIFGLSALLFSGTAAAFSVELAVGQDDNLNNAPDDAEQVDSLTYTLRAQQMWSPWQASRAGLDTGLSAQWHQLDEVSELSWLGLSAQASAWTALGSGLLAPSLTLMSQLGWRDYRSRARDGEFVQADLILGQRLTTQITAQLQAGWQQRNARYAYYEGDQLTYGAAVQWSPTRQLRAFVQHDWRQGDLTVSIAPDDGRFDGSGLSYGMDDAFDGFKSYRVDSDGQITSLGVSWQPSMALSLSLRATRISNDAAKYPAAPGAGSAYVYAGEYQRTQTALSVFYRF</sequence>
<feature type="chain" id="PRO_5012349909" evidence="1">
    <location>
        <begin position="26"/>
        <end position="293"/>
    </location>
</feature>
<organism evidence="2 3">
    <name type="scientific">Oceanococcus atlanticus</name>
    <dbReference type="NCBI Taxonomy" id="1317117"/>
    <lineage>
        <taxon>Bacteria</taxon>
        <taxon>Pseudomonadati</taxon>
        <taxon>Pseudomonadota</taxon>
        <taxon>Gammaproteobacteria</taxon>
        <taxon>Chromatiales</taxon>
        <taxon>Oceanococcaceae</taxon>
        <taxon>Oceanococcus</taxon>
    </lineage>
</organism>
<keyword evidence="1" id="KW-0732">Signal</keyword>
<protein>
    <submittedName>
        <fullName evidence="2">Uncharacterized protein</fullName>
    </submittedName>
</protein>
<feature type="signal peptide" evidence="1">
    <location>
        <begin position="1"/>
        <end position="25"/>
    </location>
</feature>
<reference evidence="2 3" key="1">
    <citation type="submission" date="2013-04" db="EMBL/GenBank/DDBJ databases">
        <title>Oceanococcus atlanticus 22II-S10r2 Genome Sequencing.</title>
        <authorList>
            <person name="Lai Q."/>
            <person name="Li G."/>
            <person name="Shao Z."/>
        </authorList>
    </citation>
    <scope>NUCLEOTIDE SEQUENCE [LARGE SCALE GENOMIC DNA]</scope>
    <source>
        <strain evidence="2 3">22II-S10r2</strain>
    </source>
</reference>
<dbReference type="RefSeq" id="WP_146680408.1">
    <property type="nucleotide sequence ID" value="NZ_AQQV01000006.1"/>
</dbReference>
<gene>
    <name evidence="2" type="ORF">ATO7_16070</name>
</gene>
<evidence type="ECO:0000313" key="3">
    <source>
        <dbReference type="Proteomes" id="UP000192342"/>
    </source>
</evidence>
<accession>A0A1Y1S9V6</accession>